<evidence type="ECO:0000259" key="9">
    <source>
        <dbReference type="Pfam" id="PF02224"/>
    </source>
</evidence>
<keyword evidence="3 8" id="KW-0547">Nucleotide-binding</keyword>
<dbReference type="Gene3D" id="3.40.50.300">
    <property type="entry name" value="P-loop containing nucleotide triphosphate hydrolases"/>
    <property type="match status" value="1"/>
</dbReference>
<dbReference type="HAMAP" id="MF_00238">
    <property type="entry name" value="Cytidyl_kinase_type1"/>
    <property type="match status" value="1"/>
</dbReference>
<comment type="similarity">
    <text evidence="1 8">Belongs to the cytidylate kinase family. Type 1 subfamily.</text>
</comment>
<proteinExistence type="inferred from homology"/>
<dbReference type="InterPro" id="IPR003136">
    <property type="entry name" value="Cytidylate_kin"/>
</dbReference>
<evidence type="ECO:0000256" key="8">
    <source>
        <dbReference type="HAMAP-Rule" id="MF_00238"/>
    </source>
</evidence>
<comment type="catalytic activity">
    <reaction evidence="6 8">
        <text>dCMP + ATP = dCDP + ADP</text>
        <dbReference type="Rhea" id="RHEA:25094"/>
        <dbReference type="ChEBI" id="CHEBI:30616"/>
        <dbReference type="ChEBI" id="CHEBI:57566"/>
        <dbReference type="ChEBI" id="CHEBI:58593"/>
        <dbReference type="ChEBI" id="CHEBI:456216"/>
        <dbReference type="EC" id="2.7.4.25"/>
    </reaction>
</comment>
<dbReference type="CDD" id="cd02020">
    <property type="entry name" value="CMPK"/>
    <property type="match status" value="1"/>
</dbReference>
<accession>A0ABS2SX69</accession>
<dbReference type="GO" id="GO:0016301">
    <property type="term" value="F:kinase activity"/>
    <property type="evidence" value="ECO:0007669"/>
    <property type="project" value="UniProtKB-KW"/>
</dbReference>
<keyword evidence="11" id="KW-1185">Reference proteome</keyword>
<evidence type="ECO:0000256" key="3">
    <source>
        <dbReference type="ARBA" id="ARBA00022741"/>
    </source>
</evidence>
<dbReference type="InterPro" id="IPR011994">
    <property type="entry name" value="Cytidylate_kinase_dom"/>
</dbReference>
<feature type="domain" description="Cytidylate kinase" evidence="9">
    <location>
        <begin position="7"/>
        <end position="220"/>
    </location>
</feature>
<name>A0ABS2SX69_9BACI</name>
<protein>
    <recommendedName>
        <fullName evidence="8">Cytidylate kinase</fullName>
        <shortName evidence="8">CK</shortName>
        <ecNumber evidence="8">2.7.4.25</ecNumber>
    </recommendedName>
    <alternativeName>
        <fullName evidence="8">Cytidine monophosphate kinase</fullName>
        <shortName evidence="8">CMP kinase</shortName>
    </alternativeName>
</protein>
<evidence type="ECO:0000256" key="7">
    <source>
        <dbReference type="ARBA" id="ARBA00048478"/>
    </source>
</evidence>
<sequence>MSTGFNVAIDGPAGAGKSSVAKKVAEQLGFLYIDTGAMYRALTYAAIQEKIALDNEQQLVQLLKENSLELTPTEFGTTVYWNDSNITADIRSNDVNKHVSLVSSHKDVRLLMVEKQQQLAHAKNAVLDGRDIGTYVLPNADVKVFLTASVEERAKRRHLEQLEKGQPSDLKVLEKDIAKRDELDSTRSFAPLKQAEDAQIVDSTQMTIDEVIQTILALVKEHSV</sequence>
<evidence type="ECO:0000256" key="6">
    <source>
        <dbReference type="ARBA" id="ARBA00047615"/>
    </source>
</evidence>
<keyword evidence="8" id="KW-0963">Cytoplasm</keyword>
<gene>
    <name evidence="8" type="primary">cmk</name>
    <name evidence="10" type="ORF">JOC54_003418</name>
</gene>
<dbReference type="RefSeq" id="WP_204467614.1">
    <property type="nucleotide sequence ID" value="NZ_JAFBCV010000012.1"/>
</dbReference>
<evidence type="ECO:0000256" key="1">
    <source>
        <dbReference type="ARBA" id="ARBA00009427"/>
    </source>
</evidence>
<evidence type="ECO:0000256" key="5">
    <source>
        <dbReference type="ARBA" id="ARBA00022840"/>
    </source>
</evidence>
<dbReference type="NCBIfam" id="TIGR00017">
    <property type="entry name" value="cmk"/>
    <property type="match status" value="1"/>
</dbReference>
<keyword evidence="2 8" id="KW-0808">Transferase</keyword>
<organism evidence="10 11">
    <name type="scientific">Shouchella xiaoxiensis</name>
    <dbReference type="NCBI Taxonomy" id="766895"/>
    <lineage>
        <taxon>Bacteria</taxon>
        <taxon>Bacillati</taxon>
        <taxon>Bacillota</taxon>
        <taxon>Bacilli</taxon>
        <taxon>Bacillales</taxon>
        <taxon>Bacillaceae</taxon>
        <taxon>Shouchella</taxon>
    </lineage>
</organism>
<dbReference type="Pfam" id="PF02224">
    <property type="entry name" value="Cytidylate_kin"/>
    <property type="match status" value="1"/>
</dbReference>
<feature type="binding site" evidence="8">
    <location>
        <begin position="11"/>
        <end position="19"/>
    </location>
    <ligand>
        <name>ATP</name>
        <dbReference type="ChEBI" id="CHEBI:30616"/>
    </ligand>
</feature>
<dbReference type="InterPro" id="IPR027417">
    <property type="entry name" value="P-loop_NTPase"/>
</dbReference>
<comment type="caution">
    <text evidence="10">The sequence shown here is derived from an EMBL/GenBank/DDBJ whole genome shotgun (WGS) entry which is preliminary data.</text>
</comment>
<keyword evidence="4 8" id="KW-0418">Kinase</keyword>
<comment type="subcellular location">
    <subcellularLocation>
        <location evidence="8">Cytoplasm</location>
    </subcellularLocation>
</comment>
<dbReference type="Proteomes" id="UP001179280">
    <property type="component" value="Unassembled WGS sequence"/>
</dbReference>
<evidence type="ECO:0000256" key="2">
    <source>
        <dbReference type="ARBA" id="ARBA00022679"/>
    </source>
</evidence>
<dbReference type="SUPFAM" id="SSF52540">
    <property type="entry name" value="P-loop containing nucleoside triphosphate hydrolases"/>
    <property type="match status" value="1"/>
</dbReference>
<reference evidence="10" key="1">
    <citation type="submission" date="2021-01" db="EMBL/GenBank/DDBJ databases">
        <title>Genomic Encyclopedia of Type Strains, Phase IV (KMG-IV): sequencing the most valuable type-strain genomes for metagenomic binning, comparative biology and taxonomic classification.</title>
        <authorList>
            <person name="Goeker M."/>
        </authorList>
    </citation>
    <scope>NUCLEOTIDE SEQUENCE</scope>
    <source>
        <strain evidence="10">DSM 21943</strain>
    </source>
</reference>
<dbReference type="EC" id="2.7.4.25" evidence="8"/>
<keyword evidence="5 8" id="KW-0067">ATP-binding</keyword>
<evidence type="ECO:0000256" key="4">
    <source>
        <dbReference type="ARBA" id="ARBA00022777"/>
    </source>
</evidence>
<dbReference type="EMBL" id="JAFBCV010000012">
    <property type="protein sequence ID" value="MBM7840138.1"/>
    <property type="molecule type" value="Genomic_DNA"/>
</dbReference>
<comment type="catalytic activity">
    <reaction evidence="7 8">
        <text>CMP + ATP = CDP + ADP</text>
        <dbReference type="Rhea" id="RHEA:11600"/>
        <dbReference type="ChEBI" id="CHEBI:30616"/>
        <dbReference type="ChEBI" id="CHEBI:58069"/>
        <dbReference type="ChEBI" id="CHEBI:60377"/>
        <dbReference type="ChEBI" id="CHEBI:456216"/>
        <dbReference type="EC" id="2.7.4.25"/>
    </reaction>
</comment>
<evidence type="ECO:0000313" key="10">
    <source>
        <dbReference type="EMBL" id="MBM7840138.1"/>
    </source>
</evidence>
<evidence type="ECO:0000313" key="11">
    <source>
        <dbReference type="Proteomes" id="UP001179280"/>
    </source>
</evidence>